<dbReference type="Pfam" id="PF00817">
    <property type="entry name" value="IMS"/>
    <property type="match status" value="1"/>
</dbReference>
<dbReference type="Proteomes" id="UP001589693">
    <property type="component" value="Unassembled WGS sequence"/>
</dbReference>
<dbReference type="Gene3D" id="3.30.70.270">
    <property type="match status" value="1"/>
</dbReference>
<dbReference type="PANTHER" id="PTHR35369">
    <property type="entry name" value="BLR3025 PROTEIN-RELATED"/>
    <property type="match status" value="1"/>
</dbReference>
<evidence type="ECO:0000256" key="3">
    <source>
        <dbReference type="ARBA" id="ARBA00025589"/>
    </source>
</evidence>
<dbReference type="CDD" id="cd03468">
    <property type="entry name" value="PolY_like"/>
    <property type="match status" value="1"/>
</dbReference>
<dbReference type="PANTHER" id="PTHR35369:SF2">
    <property type="entry name" value="BLR3025 PROTEIN"/>
    <property type="match status" value="1"/>
</dbReference>
<dbReference type="PROSITE" id="PS50173">
    <property type="entry name" value="UMUC"/>
    <property type="match status" value="1"/>
</dbReference>
<dbReference type="InterPro" id="IPR043502">
    <property type="entry name" value="DNA/RNA_pol_sf"/>
</dbReference>
<dbReference type="InterPro" id="IPR001126">
    <property type="entry name" value="UmuC"/>
</dbReference>
<feature type="domain" description="UmuC" evidence="4">
    <location>
        <begin position="27"/>
        <end position="149"/>
    </location>
</feature>
<evidence type="ECO:0000256" key="2">
    <source>
        <dbReference type="ARBA" id="ARBA00022763"/>
    </source>
</evidence>
<dbReference type="Gene3D" id="3.40.1170.60">
    <property type="match status" value="1"/>
</dbReference>
<dbReference type="EMBL" id="JBHLZU010000024">
    <property type="protein sequence ID" value="MFB9907780.1"/>
    <property type="molecule type" value="Genomic_DNA"/>
</dbReference>
<name>A0ABV6A3P4_9PSEU</name>
<dbReference type="InterPro" id="IPR043128">
    <property type="entry name" value="Rev_trsase/Diguanyl_cyclase"/>
</dbReference>
<reference evidence="5 6" key="1">
    <citation type="submission" date="2024-09" db="EMBL/GenBank/DDBJ databases">
        <authorList>
            <person name="Sun Q."/>
            <person name="Mori K."/>
        </authorList>
    </citation>
    <scope>NUCLEOTIDE SEQUENCE [LARGE SCALE GENOMIC DNA]</scope>
    <source>
        <strain evidence="5 6">TBRC 7907</strain>
    </source>
</reference>
<proteinExistence type="inferred from homology"/>
<accession>A0ABV6A3P4</accession>
<dbReference type="SUPFAM" id="SSF56672">
    <property type="entry name" value="DNA/RNA polymerases"/>
    <property type="match status" value="1"/>
</dbReference>
<evidence type="ECO:0000259" key="4">
    <source>
        <dbReference type="PROSITE" id="PS50173"/>
    </source>
</evidence>
<evidence type="ECO:0000256" key="1">
    <source>
        <dbReference type="ARBA" id="ARBA00010945"/>
    </source>
</evidence>
<keyword evidence="2" id="KW-0227">DNA damage</keyword>
<gene>
    <name evidence="5" type="ORF">ACFFQA_27915</name>
</gene>
<comment type="similarity">
    <text evidence="1">Belongs to the DNA polymerase type-Y family.</text>
</comment>
<comment type="caution">
    <text evidence="5">The sequence shown here is derived from an EMBL/GenBank/DDBJ whole genome shotgun (WGS) entry which is preliminary data.</text>
</comment>
<organism evidence="5 6">
    <name type="scientific">Allokutzneria oryzae</name>
    <dbReference type="NCBI Taxonomy" id="1378989"/>
    <lineage>
        <taxon>Bacteria</taxon>
        <taxon>Bacillati</taxon>
        <taxon>Actinomycetota</taxon>
        <taxon>Actinomycetes</taxon>
        <taxon>Pseudonocardiales</taxon>
        <taxon>Pseudonocardiaceae</taxon>
        <taxon>Allokutzneria</taxon>
    </lineage>
</organism>
<evidence type="ECO:0000313" key="5">
    <source>
        <dbReference type="EMBL" id="MFB9907780.1"/>
    </source>
</evidence>
<dbReference type="InterPro" id="IPR050356">
    <property type="entry name" value="SulA_CellDiv_inhibitor"/>
</dbReference>
<evidence type="ECO:0000313" key="6">
    <source>
        <dbReference type="Proteomes" id="UP001589693"/>
    </source>
</evidence>
<keyword evidence="6" id="KW-1185">Reference proteome</keyword>
<dbReference type="RefSeq" id="WP_377858567.1">
    <property type="nucleotide sequence ID" value="NZ_JBHLZU010000024.1"/>
</dbReference>
<comment type="function">
    <text evidence="3">Poorly processive, error-prone DNA polymerase involved in untargeted mutagenesis. Copies undamaged DNA at stalled replication forks, which arise in vivo from mismatched or misaligned primer ends. These misaligned primers can be extended by PolIV. Exhibits no 3'-5' exonuclease (proofreading) activity. May be involved in translesional synthesis, in conjunction with the beta clamp from PolIII.</text>
</comment>
<protein>
    <submittedName>
        <fullName evidence="5">DNA polymerase Y family protein</fullName>
    </submittedName>
</protein>
<sequence length="523" mass="55762">MRLIVLWCPDFPAAAATTAAGLAPTAPVAVVEDNRVAVCSATARADGVRRGHRTRQAQNLCPELVVIEADPDRDAAAFEPVAAAVEDLVPGIEILRPGLLAMGARGPARYFGGEEVVAERLVDAVEAQAGIECQVGAADTVYAATLAAHRGVLVPPGQTAQFLAPLDIRELDQPAEPRAGWAEFVDLLRRLGIHRLGDLAALPATDVTTRFGPRGVLAHRRASGIDEHAPDRRQPPADLAVAQEFDPPLERVDVAAFAAKTLGETLYNGLAARGLACTRLAITATTEKGRARERIWRCAEPLTVAGTVDRVRWQLDGWLRATGPAALGSGITTLRLEPVEVLAGEALQLDLLTNAAETSLAERAGRAMVRVQGVLGPDGILLPHLSGGRTPNDQVRLTPWGEATDTDATVDHPWPGRLLPPTPTTTPPDKPAAGVFDATGEPVRVVRSVLSAPPHTVQLAGFPRRAVASWGPPWPLFERWWTTTNAHRTVRLQVVLTALDDTGELALLLGGDGHRWWVEGTHD</sequence>